<reference evidence="1" key="1">
    <citation type="submission" date="2018-11" db="EMBL/GenBank/DDBJ databases">
        <title>The sequence and de novo assembly of Larimichthys crocea genome using PacBio and Hi-C technologies.</title>
        <authorList>
            <person name="Xu P."/>
            <person name="Chen B."/>
            <person name="Zhou Z."/>
            <person name="Ke Q."/>
            <person name="Wu Y."/>
            <person name="Bai H."/>
            <person name="Pu F."/>
        </authorList>
    </citation>
    <scope>NUCLEOTIDE SEQUENCE</scope>
    <source>
        <tissue evidence="1">Muscle</tissue>
    </source>
</reference>
<dbReference type="EMBL" id="CM011692">
    <property type="protein sequence ID" value="TMS06280.1"/>
    <property type="molecule type" value="Genomic_DNA"/>
</dbReference>
<evidence type="ECO:0000313" key="1">
    <source>
        <dbReference type="EMBL" id="TMS06280.1"/>
    </source>
</evidence>
<sequence>YFLSTEEGSTQRQLYRVSTVDPFHKECLTCSLFKLKCTYYDTILSPDYQHVLLNCKGPGIPQTTLHTLNTMNKYKTLERNTALRHALINRTIPKWERKTVQINNF</sequence>
<accession>A0ACD3QGG2</accession>
<evidence type="ECO:0000313" key="2">
    <source>
        <dbReference type="Proteomes" id="UP000793456"/>
    </source>
</evidence>
<feature type="non-terminal residue" evidence="1">
    <location>
        <position position="1"/>
    </location>
</feature>
<protein>
    <submittedName>
        <fullName evidence="1">Uncharacterized protein</fullName>
    </submittedName>
</protein>
<name>A0ACD3QGG2_LARCR</name>
<proteinExistence type="predicted"/>
<dbReference type="Proteomes" id="UP000793456">
    <property type="component" value="Chromosome XIX"/>
</dbReference>
<keyword evidence="2" id="KW-1185">Reference proteome</keyword>
<gene>
    <name evidence="1" type="ORF">E3U43_016039</name>
</gene>
<feature type="non-terminal residue" evidence="1">
    <location>
        <position position="105"/>
    </location>
</feature>
<comment type="caution">
    <text evidence="1">The sequence shown here is derived from an EMBL/GenBank/DDBJ whole genome shotgun (WGS) entry which is preliminary data.</text>
</comment>
<organism evidence="1 2">
    <name type="scientific">Larimichthys crocea</name>
    <name type="common">Large yellow croaker</name>
    <name type="synonym">Pseudosciaena crocea</name>
    <dbReference type="NCBI Taxonomy" id="215358"/>
    <lineage>
        <taxon>Eukaryota</taxon>
        <taxon>Metazoa</taxon>
        <taxon>Chordata</taxon>
        <taxon>Craniata</taxon>
        <taxon>Vertebrata</taxon>
        <taxon>Euteleostomi</taxon>
        <taxon>Actinopterygii</taxon>
        <taxon>Neopterygii</taxon>
        <taxon>Teleostei</taxon>
        <taxon>Neoteleostei</taxon>
        <taxon>Acanthomorphata</taxon>
        <taxon>Eupercaria</taxon>
        <taxon>Sciaenidae</taxon>
        <taxon>Larimichthys</taxon>
    </lineage>
</organism>